<feature type="region of interest" description="Disordered" evidence="1">
    <location>
        <begin position="63"/>
        <end position="83"/>
    </location>
</feature>
<evidence type="ECO:0000313" key="2">
    <source>
        <dbReference type="Proteomes" id="UP000095284"/>
    </source>
</evidence>
<dbReference type="Proteomes" id="UP000095284">
    <property type="component" value="Unplaced"/>
</dbReference>
<sequence>MSAQCAVVPEVCRAAPCKIHGALRPRTVQKDRFQKGKQCTVRSSRALRQIFIVRHLVATPNSCARTEKSSTEKERSGLGGRKFDEPLGPEKIVTVAGCLRYIFDTLEEIYVNGTTEVKG</sequence>
<dbReference type="WBParaSite" id="BXY_0543800.1">
    <property type="protein sequence ID" value="BXY_0543800.1"/>
    <property type="gene ID" value="BXY_0543800"/>
</dbReference>
<protein>
    <submittedName>
        <fullName evidence="3">Uncharacterized protein</fullName>
    </submittedName>
</protein>
<proteinExistence type="predicted"/>
<dbReference type="AlphaFoldDB" id="A0A1I7RXH1"/>
<reference evidence="3" key="1">
    <citation type="submission" date="2016-11" db="UniProtKB">
        <authorList>
            <consortium name="WormBaseParasite"/>
        </authorList>
    </citation>
    <scope>IDENTIFICATION</scope>
</reference>
<evidence type="ECO:0000313" key="3">
    <source>
        <dbReference type="WBParaSite" id="BXY_0543800.1"/>
    </source>
</evidence>
<accession>A0A1I7RXH1</accession>
<name>A0A1I7RXH1_BURXY</name>
<feature type="compositionally biased region" description="Basic and acidic residues" evidence="1">
    <location>
        <begin position="65"/>
        <end position="83"/>
    </location>
</feature>
<organism evidence="2 3">
    <name type="scientific">Bursaphelenchus xylophilus</name>
    <name type="common">Pinewood nematode worm</name>
    <name type="synonym">Aphelenchoides xylophilus</name>
    <dbReference type="NCBI Taxonomy" id="6326"/>
    <lineage>
        <taxon>Eukaryota</taxon>
        <taxon>Metazoa</taxon>
        <taxon>Ecdysozoa</taxon>
        <taxon>Nematoda</taxon>
        <taxon>Chromadorea</taxon>
        <taxon>Rhabditida</taxon>
        <taxon>Tylenchina</taxon>
        <taxon>Tylenchomorpha</taxon>
        <taxon>Aphelenchoidea</taxon>
        <taxon>Aphelenchoididae</taxon>
        <taxon>Bursaphelenchus</taxon>
    </lineage>
</organism>
<evidence type="ECO:0000256" key="1">
    <source>
        <dbReference type="SAM" id="MobiDB-lite"/>
    </source>
</evidence>